<proteinExistence type="predicted"/>
<dbReference type="SMART" id="SM00767">
    <property type="entry name" value="DCD"/>
    <property type="match status" value="1"/>
</dbReference>
<sequence>MNSLRETSQRASWTEKLLNPPRPSNNSTIARNLAKNDVGGVIFGCKNNTMMECLSKQLFGLPSLHFSYVRKIEPGLPLFLFNYSDRKMYGIYEAAGCGQMNIDPYAWTDGGAEKTAFPAQVRICIKMQCEPLVEKQFKKAIQGNYYNQVHFWFELDHIQTQDLIALFRPSGSSASNSPRMTNLYDALLTTEGKVVEPGKGNHGESSKSGESWFDPNAEICQSIFIPHVDTQSEILLQQSQSSEPTQNNKEILDQLDSLPVKKADSDEKKMVLSKLSRLAVSHNFLNQPSVYHPDDNKGVRQDIEPPAGGSHDLTDENRNTLGFSLENSKLAEMVEVLVERTTALEKKQGEQERIIQQLRDRVSELESKLNPSTSFVDDVLDQSTGLNLGPGTIYLIGGYDGRLWLSTMDSFSPSMDTLTSLRKMNYARAYASAAALNGSIYFFGGGDGSSWSDAVERYDPWRNEWTLCPPLMCEKGSLAGVSLNGKIFAIGGGNGCECFSEVEMFDPALGRWINSQPMFEKRFAPTAAAFQGAMYVVGGFNGKDYLRSFERCDPREAYWKRLPSMNVTRGCHSMAVFNDTLYVMGGYDGERMVSSVEVFDPRMESWTMAEPMNFSRGYGATVVLGDHLLTIGGVEDQETIVESVEYCSEGSGWAVSRLKAVGKRCFFSAIVL</sequence>
<dbReference type="InterPro" id="IPR015915">
    <property type="entry name" value="Kelch-typ_b-propeller"/>
</dbReference>
<feature type="region of interest" description="Disordered" evidence="1">
    <location>
        <begin position="1"/>
        <end position="29"/>
    </location>
</feature>
<evidence type="ECO:0000259" key="2">
    <source>
        <dbReference type="PROSITE" id="PS51222"/>
    </source>
</evidence>
<dbReference type="InterPro" id="IPR013989">
    <property type="entry name" value="Dev_and_cell_death_domain"/>
</dbReference>
<dbReference type="PROSITE" id="PS51222">
    <property type="entry name" value="DCD"/>
    <property type="match status" value="1"/>
</dbReference>
<feature type="compositionally biased region" description="Basic and acidic residues" evidence="1">
    <location>
        <begin position="292"/>
        <end position="303"/>
    </location>
</feature>
<dbReference type="RefSeq" id="XP_039129289.1">
    <property type="nucleotide sequence ID" value="XM_039273355.1"/>
</dbReference>
<evidence type="ECO:0000256" key="1">
    <source>
        <dbReference type="SAM" id="MobiDB-lite"/>
    </source>
</evidence>
<dbReference type="Gene3D" id="2.120.10.80">
    <property type="entry name" value="Kelch-type beta propeller"/>
    <property type="match status" value="2"/>
</dbReference>
<reference evidence="4" key="1">
    <citation type="submission" date="2025-08" db="UniProtKB">
        <authorList>
            <consortium name="RefSeq"/>
        </authorList>
    </citation>
    <scope>IDENTIFICATION</scope>
</reference>
<dbReference type="InterPro" id="IPR044832">
    <property type="entry name" value="NRP-like"/>
</dbReference>
<feature type="compositionally biased region" description="Polar residues" evidence="1">
    <location>
        <begin position="1"/>
        <end position="12"/>
    </location>
</feature>
<protein>
    <submittedName>
        <fullName evidence="4">Uncharacterized protein LOC120265445</fullName>
    </submittedName>
</protein>
<accession>A0AB40BPG2</accession>
<dbReference type="Pfam" id="PF01344">
    <property type="entry name" value="Kelch_1"/>
    <property type="match status" value="4"/>
</dbReference>
<name>A0AB40BPG2_DIOCR</name>
<dbReference type="Pfam" id="PF10539">
    <property type="entry name" value="Dev_Cell_Death"/>
    <property type="match status" value="1"/>
</dbReference>
<dbReference type="AlphaFoldDB" id="A0AB40BPG2"/>
<dbReference type="InterPro" id="IPR006652">
    <property type="entry name" value="Kelch_1"/>
</dbReference>
<evidence type="ECO:0000313" key="3">
    <source>
        <dbReference type="Proteomes" id="UP001515500"/>
    </source>
</evidence>
<dbReference type="PANTHER" id="PTHR46034">
    <property type="match status" value="1"/>
</dbReference>
<feature type="domain" description="DCD" evidence="2">
    <location>
        <begin position="36"/>
        <end position="169"/>
    </location>
</feature>
<evidence type="ECO:0000313" key="4">
    <source>
        <dbReference type="RefSeq" id="XP_039129289.1"/>
    </source>
</evidence>
<keyword evidence="3" id="KW-1185">Reference proteome</keyword>
<dbReference type="SUPFAM" id="SSF50965">
    <property type="entry name" value="Galactose oxidase, central domain"/>
    <property type="match status" value="1"/>
</dbReference>
<dbReference type="SMART" id="SM00612">
    <property type="entry name" value="Kelch"/>
    <property type="match status" value="5"/>
</dbReference>
<gene>
    <name evidence="4" type="primary">LOC120265445</name>
</gene>
<dbReference type="Proteomes" id="UP001515500">
    <property type="component" value="Chromosome 7"/>
</dbReference>
<dbReference type="PANTHER" id="PTHR46034:SF7">
    <property type="entry name" value="INFLUENZA VIRUS NS1A-BINDING PROTEIN"/>
    <property type="match status" value="1"/>
</dbReference>
<dbReference type="GO" id="GO:0034976">
    <property type="term" value="P:response to endoplasmic reticulum stress"/>
    <property type="evidence" value="ECO:0007669"/>
    <property type="project" value="InterPro"/>
</dbReference>
<organism evidence="3 4">
    <name type="scientific">Dioscorea cayennensis subsp. rotundata</name>
    <name type="common">White Guinea yam</name>
    <name type="synonym">Dioscorea rotundata</name>
    <dbReference type="NCBI Taxonomy" id="55577"/>
    <lineage>
        <taxon>Eukaryota</taxon>
        <taxon>Viridiplantae</taxon>
        <taxon>Streptophyta</taxon>
        <taxon>Embryophyta</taxon>
        <taxon>Tracheophyta</taxon>
        <taxon>Spermatophyta</taxon>
        <taxon>Magnoliopsida</taxon>
        <taxon>Liliopsida</taxon>
        <taxon>Dioscoreales</taxon>
        <taxon>Dioscoreaceae</taxon>
        <taxon>Dioscorea</taxon>
    </lineage>
</organism>
<dbReference type="InterPro" id="IPR011043">
    <property type="entry name" value="Gal_Oxase/kelch_b-propeller"/>
</dbReference>
<dbReference type="GeneID" id="120265445"/>
<feature type="region of interest" description="Disordered" evidence="1">
    <location>
        <begin position="287"/>
        <end position="317"/>
    </location>
</feature>